<dbReference type="SUPFAM" id="SSF53448">
    <property type="entry name" value="Nucleotide-diphospho-sugar transferases"/>
    <property type="match status" value="1"/>
</dbReference>
<dbReference type="EMBL" id="JBHSBB010000053">
    <property type="protein sequence ID" value="MFC4036710.1"/>
    <property type="molecule type" value="Genomic_DNA"/>
</dbReference>
<feature type="domain" description="Glycosyltransferase 2-like" evidence="1">
    <location>
        <begin position="63"/>
        <end position="205"/>
    </location>
</feature>
<dbReference type="Pfam" id="PF00535">
    <property type="entry name" value="Glycos_transf_2"/>
    <property type="match status" value="1"/>
</dbReference>
<dbReference type="InterPro" id="IPR029044">
    <property type="entry name" value="Nucleotide-diphossugar_trans"/>
</dbReference>
<evidence type="ECO:0000259" key="1">
    <source>
        <dbReference type="Pfam" id="PF00535"/>
    </source>
</evidence>
<name>A0ABV8HXI3_9ACTN</name>
<dbReference type="GO" id="GO:0016757">
    <property type="term" value="F:glycosyltransferase activity"/>
    <property type="evidence" value="ECO:0007669"/>
    <property type="project" value="UniProtKB-KW"/>
</dbReference>
<gene>
    <name evidence="2" type="ORF">ACFO3J_35525</name>
</gene>
<dbReference type="Gene3D" id="3.90.550.10">
    <property type="entry name" value="Spore Coat Polysaccharide Biosynthesis Protein SpsA, Chain A"/>
    <property type="match status" value="1"/>
</dbReference>
<dbReference type="EC" id="2.4.-.-" evidence="2"/>
<evidence type="ECO:0000313" key="2">
    <source>
        <dbReference type="EMBL" id="MFC4036710.1"/>
    </source>
</evidence>
<keyword evidence="2" id="KW-0328">Glycosyltransferase</keyword>
<keyword evidence="3" id="KW-1185">Reference proteome</keyword>
<dbReference type="Proteomes" id="UP001595765">
    <property type="component" value="Unassembled WGS sequence"/>
</dbReference>
<dbReference type="InterPro" id="IPR001173">
    <property type="entry name" value="Glyco_trans_2-like"/>
</dbReference>
<comment type="caution">
    <text evidence="2">The sequence shown here is derived from an EMBL/GenBank/DDBJ whole genome shotgun (WGS) entry which is preliminary data.</text>
</comment>
<organism evidence="2 3">
    <name type="scientific">Streptomyces polygonati</name>
    <dbReference type="NCBI Taxonomy" id="1617087"/>
    <lineage>
        <taxon>Bacteria</taxon>
        <taxon>Bacillati</taxon>
        <taxon>Actinomycetota</taxon>
        <taxon>Actinomycetes</taxon>
        <taxon>Kitasatosporales</taxon>
        <taxon>Streptomycetaceae</taxon>
        <taxon>Streptomyces</taxon>
    </lineage>
</organism>
<accession>A0ABV8HXI3</accession>
<protein>
    <submittedName>
        <fullName evidence="2">Glycosyltransferase family 2 protein</fullName>
        <ecNumber evidence="2">2.4.-.-</ecNumber>
    </submittedName>
</protein>
<evidence type="ECO:0000313" key="3">
    <source>
        <dbReference type="Proteomes" id="UP001595765"/>
    </source>
</evidence>
<reference evidence="3" key="1">
    <citation type="journal article" date="2019" name="Int. J. Syst. Evol. Microbiol.">
        <title>The Global Catalogue of Microorganisms (GCM) 10K type strain sequencing project: providing services to taxonomists for standard genome sequencing and annotation.</title>
        <authorList>
            <consortium name="The Broad Institute Genomics Platform"/>
            <consortium name="The Broad Institute Genome Sequencing Center for Infectious Disease"/>
            <person name="Wu L."/>
            <person name="Ma J."/>
        </authorList>
    </citation>
    <scope>NUCLEOTIDE SEQUENCE [LARGE SCALE GENOMIC DNA]</scope>
    <source>
        <strain evidence="3">CGMCC 4.7237</strain>
    </source>
</reference>
<keyword evidence="2" id="KW-0808">Transferase</keyword>
<dbReference type="RefSeq" id="WP_386438881.1">
    <property type="nucleotide sequence ID" value="NZ_JBHSBB010000053.1"/>
</dbReference>
<sequence length="343" mass="37223">MEQRDAALSHLHLGTRYTHPRGCHRVTYVTVYRGGTVELVSASSERKAELLRVYGGGLSFAICTNRPENLHNAASVARSIGSQDELIVVLDLPPDALRDALPDALLSPKVRLLQNPANKGLSYSRNRALAECANSTLVYVDDDVTFAAETVEAMRAARTAGSGIVGVLLVPEFGASRGGWWLSGGQYHYLGVHHRADQARPWGACMAVDARFANARGIRFREELGRRGRALQSGDDTSFLGELRAAGASESVLTDVRATHHISTDRVRLAYLLRRAWWQGRSEYRRGTFLRALAKEWRRNVGPGPAQAPGARRYALGALFVSSVIAGGLSEVVSAPPGRRSGG</sequence>
<dbReference type="CDD" id="cd00761">
    <property type="entry name" value="Glyco_tranf_GTA_type"/>
    <property type="match status" value="1"/>
</dbReference>
<proteinExistence type="predicted"/>